<evidence type="ECO:0000256" key="1">
    <source>
        <dbReference type="ARBA" id="ARBA00004123"/>
    </source>
</evidence>
<dbReference type="CDD" id="cd00067">
    <property type="entry name" value="GAL4"/>
    <property type="match status" value="1"/>
</dbReference>
<organism evidence="8 9">
    <name type="scientific">Leucosporidium creatinivorum</name>
    <dbReference type="NCBI Taxonomy" id="106004"/>
    <lineage>
        <taxon>Eukaryota</taxon>
        <taxon>Fungi</taxon>
        <taxon>Dikarya</taxon>
        <taxon>Basidiomycota</taxon>
        <taxon>Pucciniomycotina</taxon>
        <taxon>Microbotryomycetes</taxon>
        <taxon>Leucosporidiales</taxon>
        <taxon>Leucosporidium</taxon>
    </lineage>
</organism>
<dbReference type="GO" id="GO:0000976">
    <property type="term" value="F:transcription cis-regulatory region binding"/>
    <property type="evidence" value="ECO:0007669"/>
    <property type="project" value="TreeGrafter"/>
</dbReference>
<keyword evidence="4" id="KW-0804">Transcription</keyword>
<protein>
    <recommendedName>
        <fullName evidence="7">Zn(2)-C6 fungal-type domain-containing protein</fullName>
    </recommendedName>
</protein>
<dbReference type="Pfam" id="PF00172">
    <property type="entry name" value="Zn_clus"/>
    <property type="match status" value="1"/>
</dbReference>
<dbReference type="EMBL" id="MCGR01000014">
    <property type="protein sequence ID" value="ORY86676.1"/>
    <property type="molecule type" value="Genomic_DNA"/>
</dbReference>
<dbReference type="GO" id="GO:0000981">
    <property type="term" value="F:DNA-binding transcription factor activity, RNA polymerase II-specific"/>
    <property type="evidence" value="ECO:0007669"/>
    <property type="project" value="InterPro"/>
</dbReference>
<dbReference type="InterPro" id="IPR051089">
    <property type="entry name" value="prtT"/>
</dbReference>
<dbReference type="Proteomes" id="UP000193467">
    <property type="component" value="Unassembled WGS sequence"/>
</dbReference>
<dbReference type="Gene3D" id="4.10.240.10">
    <property type="entry name" value="Zn(2)-C6 fungal-type DNA-binding domain"/>
    <property type="match status" value="1"/>
</dbReference>
<dbReference type="GO" id="GO:0005634">
    <property type="term" value="C:nucleus"/>
    <property type="evidence" value="ECO:0007669"/>
    <property type="project" value="UniProtKB-SubCell"/>
</dbReference>
<dbReference type="GO" id="GO:0008270">
    <property type="term" value="F:zinc ion binding"/>
    <property type="evidence" value="ECO:0007669"/>
    <property type="project" value="InterPro"/>
</dbReference>
<feature type="compositionally biased region" description="Low complexity" evidence="6">
    <location>
        <begin position="73"/>
        <end position="91"/>
    </location>
</feature>
<dbReference type="AlphaFoldDB" id="A0A1Y2FU08"/>
<sequence>MACMLCRKQKMKCEGKDKAPCRRCRAAGVECTFEAAAPAPPGARKGGAASREWIESRMSGVEGRLKRLETQRTSPSASSSTTDPSSPVVTPSTDALEARIAQLEAQVYALTMAAASNTTPIPSAPQPPYTQPQPPPLQQHYAQGFPPSFAPLPPGRSYSLGAPAHHTNSNNTYPHQQPSPASTRLPNSIIKKRRRSDQTSTAPLPFPVRMARRSTLHIRWNRVCSRDGARRRRREQIVERGIGMTRGEESSAGVRRLGLRGRGMSWTEG</sequence>
<reference evidence="8 9" key="1">
    <citation type="submission" date="2016-07" db="EMBL/GenBank/DDBJ databases">
        <title>Pervasive Adenine N6-methylation of Active Genes in Fungi.</title>
        <authorList>
            <consortium name="DOE Joint Genome Institute"/>
            <person name="Mondo S.J."/>
            <person name="Dannebaum R.O."/>
            <person name="Kuo R.C."/>
            <person name="Labutti K."/>
            <person name="Haridas S."/>
            <person name="Kuo A."/>
            <person name="Salamov A."/>
            <person name="Ahrendt S.R."/>
            <person name="Lipzen A."/>
            <person name="Sullivan W."/>
            <person name="Andreopoulos W.B."/>
            <person name="Clum A."/>
            <person name="Lindquist E."/>
            <person name="Daum C."/>
            <person name="Ramamoorthy G.K."/>
            <person name="Gryganskyi A."/>
            <person name="Culley D."/>
            <person name="Magnuson J.K."/>
            <person name="James T.Y."/>
            <person name="O'Malley M.A."/>
            <person name="Stajich J.E."/>
            <person name="Spatafora J.W."/>
            <person name="Visel A."/>
            <person name="Grigoriev I.V."/>
        </authorList>
    </citation>
    <scope>NUCLEOTIDE SEQUENCE [LARGE SCALE GENOMIC DNA]</scope>
    <source>
        <strain evidence="8 9">62-1032</strain>
    </source>
</reference>
<dbReference type="InterPro" id="IPR036864">
    <property type="entry name" value="Zn2-C6_fun-type_DNA-bd_sf"/>
</dbReference>
<keyword evidence="3" id="KW-0238">DNA-binding</keyword>
<evidence type="ECO:0000256" key="5">
    <source>
        <dbReference type="ARBA" id="ARBA00023242"/>
    </source>
</evidence>
<keyword evidence="5" id="KW-0539">Nucleus</keyword>
<dbReference type="InterPro" id="IPR001138">
    <property type="entry name" value="Zn2Cys6_DnaBD"/>
</dbReference>
<feature type="domain" description="Zn(2)-C6 fungal-type" evidence="7">
    <location>
        <begin position="2"/>
        <end position="33"/>
    </location>
</feature>
<comment type="caution">
    <text evidence="8">The sequence shown here is derived from an EMBL/GenBank/DDBJ whole genome shotgun (WGS) entry which is preliminary data.</text>
</comment>
<feature type="compositionally biased region" description="Polar residues" evidence="6">
    <location>
        <begin position="166"/>
        <end position="185"/>
    </location>
</feature>
<evidence type="ECO:0000256" key="2">
    <source>
        <dbReference type="ARBA" id="ARBA00023015"/>
    </source>
</evidence>
<dbReference type="STRING" id="106004.A0A1Y2FU08"/>
<keyword evidence="9" id="KW-1185">Reference proteome</keyword>
<dbReference type="PANTHER" id="PTHR31845">
    <property type="entry name" value="FINGER DOMAIN PROTEIN, PUTATIVE-RELATED"/>
    <property type="match status" value="1"/>
</dbReference>
<dbReference type="PROSITE" id="PS00463">
    <property type="entry name" value="ZN2_CY6_FUNGAL_1"/>
    <property type="match status" value="1"/>
</dbReference>
<dbReference type="PANTHER" id="PTHR31845:SF17">
    <property type="entry name" value="ZN(II)2CYS6 TRANSCRIPTION FACTOR (EUROFUNG)"/>
    <property type="match status" value="1"/>
</dbReference>
<name>A0A1Y2FU08_9BASI</name>
<evidence type="ECO:0000259" key="7">
    <source>
        <dbReference type="PROSITE" id="PS50048"/>
    </source>
</evidence>
<feature type="region of interest" description="Disordered" evidence="6">
    <location>
        <begin position="37"/>
        <end position="91"/>
    </location>
</feature>
<accession>A0A1Y2FU08</accession>
<dbReference type="PROSITE" id="PS50048">
    <property type="entry name" value="ZN2_CY6_FUNGAL_2"/>
    <property type="match status" value="1"/>
</dbReference>
<evidence type="ECO:0000313" key="9">
    <source>
        <dbReference type="Proteomes" id="UP000193467"/>
    </source>
</evidence>
<dbReference type="OrthoDB" id="39175at2759"/>
<feature type="compositionally biased region" description="Pro residues" evidence="6">
    <location>
        <begin position="122"/>
        <end position="137"/>
    </location>
</feature>
<evidence type="ECO:0000256" key="6">
    <source>
        <dbReference type="SAM" id="MobiDB-lite"/>
    </source>
</evidence>
<proteinExistence type="predicted"/>
<evidence type="ECO:0000313" key="8">
    <source>
        <dbReference type="EMBL" id="ORY86676.1"/>
    </source>
</evidence>
<dbReference type="SUPFAM" id="SSF57701">
    <property type="entry name" value="Zn2/Cys6 DNA-binding domain"/>
    <property type="match status" value="1"/>
</dbReference>
<keyword evidence="2" id="KW-0805">Transcription regulation</keyword>
<evidence type="ECO:0000256" key="3">
    <source>
        <dbReference type="ARBA" id="ARBA00023125"/>
    </source>
</evidence>
<evidence type="ECO:0000256" key="4">
    <source>
        <dbReference type="ARBA" id="ARBA00023163"/>
    </source>
</evidence>
<comment type="subcellular location">
    <subcellularLocation>
        <location evidence="1">Nucleus</location>
    </subcellularLocation>
</comment>
<feature type="region of interest" description="Disordered" evidence="6">
    <location>
        <begin position="118"/>
        <end position="185"/>
    </location>
</feature>
<gene>
    <name evidence="8" type="ORF">BCR35DRAFT_44473</name>
</gene>
<dbReference type="InParanoid" id="A0A1Y2FU08"/>